<name>A0AA49X4Z1_9VIRU</name>
<proteinExistence type="predicted"/>
<reference evidence="1" key="1">
    <citation type="submission" date="2023-04" db="EMBL/GenBank/DDBJ databases">
        <title>The human skin virome in hidradenitis suppurativa patients.</title>
        <authorList>
            <person name="Jansen D."/>
        </authorList>
    </citation>
    <scope>NUCLEOTIDE SEQUENCE</scope>
    <source>
        <strain evidence="1">VC3_JansenPhageG</strain>
    </source>
</reference>
<organism evidence="1">
    <name type="scientific">Firmicutes phage HS10</name>
    <dbReference type="NCBI Taxonomy" id="3056392"/>
    <lineage>
        <taxon>Viruses</taxon>
    </lineage>
</organism>
<sequence length="102" mass="12016">MRYDKKICFVKKSSDPVYNEETGNYDEAEQHREWRSCLISDMGVEMMNFLFGTVESGAKTIALPGSVHIAYDYLEDEEGRRYKAELRQEARHDTIYQVKRLQ</sequence>
<accession>A0AA49X4Z1</accession>
<dbReference type="EMBL" id="OQ890317">
    <property type="protein sequence ID" value="WLJ25816.1"/>
    <property type="molecule type" value="Genomic_DNA"/>
</dbReference>
<evidence type="ECO:0000313" key="1">
    <source>
        <dbReference type="EMBL" id="WLJ25816.1"/>
    </source>
</evidence>
<protein>
    <submittedName>
        <fullName evidence="1">Head closure knob</fullName>
    </submittedName>
</protein>